<keyword evidence="1" id="KW-0472">Membrane</keyword>
<evidence type="ECO:0000313" key="3">
    <source>
        <dbReference type="EMBL" id="TMM46473.1"/>
    </source>
</evidence>
<dbReference type="AlphaFoldDB" id="A0A8H2PKR8"/>
<feature type="transmembrane region" description="Helical" evidence="1">
    <location>
        <begin position="286"/>
        <end position="304"/>
    </location>
</feature>
<feature type="transmembrane region" description="Helical" evidence="1">
    <location>
        <begin position="152"/>
        <end position="172"/>
    </location>
</feature>
<protein>
    <submittedName>
        <fullName evidence="3">DUF1624 domain-containing protein</fullName>
    </submittedName>
</protein>
<feature type="transmembrane region" description="Helical" evidence="1">
    <location>
        <begin position="100"/>
        <end position="121"/>
    </location>
</feature>
<feature type="transmembrane region" description="Helical" evidence="1">
    <location>
        <begin position="354"/>
        <end position="371"/>
    </location>
</feature>
<sequence>MKSVISVVDANTTQHKNRLASIDILRGLVMLLMLVDHVRERFYYHQNVSDPMDINTTSTELFFTRITAHFCAPVFVFLTGLSAWLYANPVNKPQRSAQEFLLKRGLFIIFIEVTLINFSWFGDYNALYLQVMWAIGLSMITLAFVTKLPHWLIGFLGFTIVFGHNALEFISFQPQEAGYTLWTILHDRGLIYVSDTFKVKASYPLLPWIGVILLGYFIAPIFSHSTPANKRKKILITIGIGSIAILLVLRGFNIYGETLPWLTSNHWLTSVKSFINYTKYPPSLDFLLFTLGIALLVLAALEGVNNRFSKVIERFGSAPMFFYIVHLYVLLVSYRALVNVFGATKGDYWGVDDVWQVWAIAFLLAILLYWPTKMFSRFKQRTRLPWVRYL</sequence>
<name>A0A8H2PKR8_9GAMM</name>
<feature type="domain" description="Heparan-alpha-glucosaminide N-acetyltransferase catalytic" evidence="2">
    <location>
        <begin position="18"/>
        <end position="245"/>
    </location>
</feature>
<comment type="caution">
    <text evidence="3">The sequence shown here is derived from an EMBL/GenBank/DDBJ whole genome shotgun (WGS) entry which is preliminary data.</text>
</comment>
<evidence type="ECO:0000259" key="2">
    <source>
        <dbReference type="Pfam" id="PF07786"/>
    </source>
</evidence>
<keyword evidence="4" id="KW-1185">Reference proteome</keyword>
<accession>A0A8H2PKR8</accession>
<keyword evidence="1" id="KW-0812">Transmembrane</keyword>
<dbReference type="Pfam" id="PF07786">
    <property type="entry name" value="HGSNAT_cat"/>
    <property type="match status" value="1"/>
</dbReference>
<organism evidence="3 4">
    <name type="scientific">Colwellia ponticola</name>
    <dbReference type="NCBI Taxonomy" id="2304625"/>
    <lineage>
        <taxon>Bacteria</taxon>
        <taxon>Pseudomonadati</taxon>
        <taxon>Pseudomonadota</taxon>
        <taxon>Gammaproteobacteria</taxon>
        <taxon>Alteromonadales</taxon>
        <taxon>Colwelliaceae</taxon>
        <taxon>Colwellia</taxon>
    </lineage>
</organism>
<dbReference type="RefSeq" id="WP_138621348.1">
    <property type="nucleotide sequence ID" value="NZ_SZVP01000003.1"/>
</dbReference>
<evidence type="ECO:0000256" key="1">
    <source>
        <dbReference type="SAM" id="Phobius"/>
    </source>
</evidence>
<feature type="transmembrane region" description="Helical" evidence="1">
    <location>
        <begin position="205"/>
        <end position="222"/>
    </location>
</feature>
<feature type="transmembrane region" description="Helical" evidence="1">
    <location>
        <begin position="234"/>
        <end position="255"/>
    </location>
</feature>
<evidence type="ECO:0000313" key="4">
    <source>
        <dbReference type="Proteomes" id="UP000307702"/>
    </source>
</evidence>
<dbReference type="EMBL" id="SZVP01000003">
    <property type="protein sequence ID" value="TMM46473.1"/>
    <property type="molecule type" value="Genomic_DNA"/>
</dbReference>
<reference evidence="3 4" key="1">
    <citation type="submission" date="2019-05" db="EMBL/GenBank/DDBJ databases">
        <title>Colwellia ponticola sp. nov., isolated from seawater.</title>
        <authorList>
            <person name="Yoon J.-H."/>
        </authorList>
    </citation>
    <scope>NUCLEOTIDE SEQUENCE [LARGE SCALE GENOMIC DNA]</scope>
    <source>
        <strain evidence="3 4">OISW-25</strain>
    </source>
</reference>
<gene>
    <name evidence="3" type="ORF">FCS21_05825</name>
</gene>
<feature type="transmembrane region" description="Helical" evidence="1">
    <location>
        <begin position="316"/>
        <end position="334"/>
    </location>
</feature>
<dbReference type="PANTHER" id="PTHR40407:SF1">
    <property type="entry name" value="HEPARAN-ALPHA-GLUCOSAMINIDE N-ACETYLTRANSFERASE CATALYTIC DOMAIN-CONTAINING PROTEIN"/>
    <property type="match status" value="1"/>
</dbReference>
<feature type="transmembrane region" description="Helical" evidence="1">
    <location>
        <begin position="127"/>
        <end position="145"/>
    </location>
</feature>
<dbReference type="InterPro" id="IPR012429">
    <property type="entry name" value="HGSNAT_cat"/>
</dbReference>
<dbReference type="OrthoDB" id="508112at2"/>
<keyword evidence="1" id="KW-1133">Transmembrane helix</keyword>
<proteinExistence type="predicted"/>
<dbReference type="Proteomes" id="UP000307702">
    <property type="component" value="Unassembled WGS sequence"/>
</dbReference>
<dbReference type="PANTHER" id="PTHR40407">
    <property type="entry name" value="MEMBRANE PROTEIN-LIKE PROTEIN"/>
    <property type="match status" value="1"/>
</dbReference>
<feature type="transmembrane region" description="Helical" evidence="1">
    <location>
        <begin position="66"/>
        <end position="88"/>
    </location>
</feature>